<name>A0AAV4WX31_9ARAC</name>
<dbReference type="AlphaFoldDB" id="A0AAV4WX31"/>
<evidence type="ECO:0000313" key="1">
    <source>
        <dbReference type="EMBL" id="GIY86828.1"/>
    </source>
</evidence>
<comment type="caution">
    <text evidence="1">The sequence shown here is derived from an EMBL/GenBank/DDBJ whole genome shotgun (WGS) entry which is preliminary data.</text>
</comment>
<proteinExistence type="predicted"/>
<dbReference type="Proteomes" id="UP001054837">
    <property type="component" value="Unassembled WGS sequence"/>
</dbReference>
<organism evidence="1 2">
    <name type="scientific">Caerostris darwini</name>
    <dbReference type="NCBI Taxonomy" id="1538125"/>
    <lineage>
        <taxon>Eukaryota</taxon>
        <taxon>Metazoa</taxon>
        <taxon>Ecdysozoa</taxon>
        <taxon>Arthropoda</taxon>
        <taxon>Chelicerata</taxon>
        <taxon>Arachnida</taxon>
        <taxon>Araneae</taxon>
        <taxon>Araneomorphae</taxon>
        <taxon>Entelegynae</taxon>
        <taxon>Araneoidea</taxon>
        <taxon>Araneidae</taxon>
        <taxon>Caerostris</taxon>
    </lineage>
</organism>
<sequence>MSLFEHDALVPRIPSRLKLLQVNYELKISLEGPSTANKLNATKFEWQKSLPLVSLSSCSITLLSASRYSPFEMMIPISTCSAPIKCNSLKLHYTQPCLGEASIMEADLGNATRAGSCKVEDSVHKSPVK</sequence>
<dbReference type="EMBL" id="BPLQ01015252">
    <property type="protein sequence ID" value="GIY86828.1"/>
    <property type="molecule type" value="Genomic_DNA"/>
</dbReference>
<keyword evidence="2" id="KW-1185">Reference proteome</keyword>
<accession>A0AAV4WX31</accession>
<gene>
    <name evidence="1" type="ORF">CDAR_281291</name>
</gene>
<reference evidence="1 2" key="1">
    <citation type="submission" date="2021-06" db="EMBL/GenBank/DDBJ databases">
        <title>Caerostris darwini draft genome.</title>
        <authorList>
            <person name="Kono N."/>
            <person name="Arakawa K."/>
        </authorList>
    </citation>
    <scope>NUCLEOTIDE SEQUENCE [LARGE SCALE GENOMIC DNA]</scope>
</reference>
<protein>
    <submittedName>
        <fullName evidence="1">Uncharacterized protein</fullName>
    </submittedName>
</protein>
<evidence type="ECO:0000313" key="2">
    <source>
        <dbReference type="Proteomes" id="UP001054837"/>
    </source>
</evidence>